<comment type="caution">
    <text evidence="2">The sequence shown here is derived from an EMBL/GenBank/DDBJ whole genome shotgun (WGS) entry which is preliminary data.</text>
</comment>
<reference evidence="2 3" key="1">
    <citation type="submission" date="2018-06" db="EMBL/GenBank/DDBJ databases">
        <title>Genomic Encyclopedia of Type Strains, Phase III (KMG-III): the genomes of soil and plant-associated and newly described type strains.</title>
        <authorList>
            <person name="Whitman W."/>
        </authorList>
    </citation>
    <scope>NUCLEOTIDE SEQUENCE [LARGE SCALE GENOMIC DNA]</scope>
    <source>
        <strain evidence="2 3">CECT 7646</strain>
    </source>
</reference>
<feature type="region of interest" description="Disordered" evidence="1">
    <location>
        <begin position="1"/>
        <end position="27"/>
    </location>
</feature>
<evidence type="ECO:0000313" key="2">
    <source>
        <dbReference type="EMBL" id="PYE78525.1"/>
    </source>
</evidence>
<keyword evidence="3" id="KW-1185">Reference proteome</keyword>
<dbReference type="Proteomes" id="UP000247540">
    <property type="component" value="Unassembled WGS sequence"/>
</dbReference>
<dbReference type="AlphaFoldDB" id="A0A318SJC6"/>
<accession>A0A318SJC6</accession>
<evidence type="ECO:0000313" key="3">
    <source>
        <dbReference type="Proteomes" id="UP000247540"/>
    </source>
</evidence>
<gene>
    <name evidence="2" type="ORF">DFQ15_10631</name>
</gene>
<organism evidence="2 3">
    <name type="scientific">Xylophilus ampelinus</name>
    <dbReference type="NCBI Taxonomy" id="54067"/>
    <lineage>
        <taxon>Bacteria</taxon>
        <taxon>Pseudomonadati</taxon>
        <taxon>Pseudomonadota</taxon>
        <taxon>Betaproteobacteria</taxon>
        <taxon>Burkholderiales</taxon>
        <taxon>Xylophilus</taxon>
    </lineage>
</organism>
<name>A0A318SJC6_9BURK</name>
<proteinExistence type="predicted"/>
<sequence>MTRKRFRAAVEPGPHGPLTGPRAGAGAAAQCKTQLYNARPSRTCQAPMSDPTPPKRAPMTALAKLIFASRPHLQRHRDQP</sequence>
<dbReference type="EMBL" id="QJTC01000006">
    <property type="protein sequence ID" value="PYE78525.1"/>
    <property type="molecule type" value="Genomic_DNA"/>
</dbReference>
<evidence type="ECO:0000256" key="1">
    <source>
        <dbReference type="SAM" id="MobiDB-lite"/>
    </source>
</evidence>
<protein>
    <submittedName>
        <fullName evidence="2">Uncharacterized protein</fullName>
    </submittedName>
</protein>